<dbReference type="Proteomes" id="UP000667802">
    <property type="component" value="Unassembled WGS sequence"/>
</dbReference>
<dbReference type="InterPro" id="IPR011706">
    <property type="entry name" value="Cu-oxidase_C"/>
</dbReference>
<comment type="similarity">
    <text evidence="1">Belongs to the multicopper oxidase family.</text>
</comment>
<dbReference type="RefSeq" id="WP_208344325.1">
    <property type="nucleotide sequence ID" value="NZ_CAWQFN010000492.1"/>
</dbReference>
<dbReference type="AlphaFoldDB" id="A0AAP5MAX0"/>
<dbReference type="Pfam" id="PF07732">
    <property type="entry name" value="Cu-oxidase_3"/>
    <property type="match status" value="1"/>
</dbReference>
<dbReference type="Pfam" id="PF07731">
    <property type="entry name" value="Cu-oxidase_2"/>
    <property type="match status" value="1"/>
</dbReference>
<dbReference type="SUPFAM" id="SSF49503">
    <property type="entry name" value="Cupredoxins"/>
    <property type="match status" value="3"/>
</dbReference>
<feature type="domain" description="Plastocyanin-like" evidence="3">
    <location>
        <begin position="161"/>
        <end position="231"/>
    </location>
</feature>
<dbReference type="PANTHER" id="PTHR48267">
    <property type="entry name" value="CUPREDOXIN SUPERFAMILY PROTEIN"/>
    <property type="match status" value="1"/>
</dbReference>
<dbReference type="PANTHER" id="PTHR48267:SF1">
    <property type="entry name" value="BILIRUBIN OXIDASE"/>
    <property type="match status" value="1"/>
</dbReference>
<evidence type="ECO:0000313" key="4">
    <source>
        <dbReference type="EMBL" id="MDR9896149.1"/>
    </source>
</evidence>
<evidence type="ECO:0000259" key="2">
    <source>
        <dbReference type="Pfam" id="PF07731"/>
    </source>
</evidence>
<evidence type="ECO:0000259" key="3">
    <source>
        <dbReference type="Pfam" id="PF07732"/>
    </source>
</evidence>
<dbReference type="GO" id="GO:0005507">
    <property type="term" value="F:copper ion binding"/>
    <property type="evidence" value="ECO:0007669"/>
    <property type="project" value="InterPro"/>
</dbReference>
<reference evidence="5" key="1">
    <citation type="journal article" date="2021" name="Science">
        <title>Hunting the eagle killer: A cyanobacterial neurotoxin causes vacuolar myelinopathy.</title>
        <authorList>
            <person name="Breinlinger S."/>
            <person name="Phillips T.J."/>
            <person name="Haram B.N."/>
            <person name="Mares J."/>
            <person name="Martinez Yerena J.A."/>
            <person name="Hrouzek P."/>
            <person name="Sobotka R."/>
            <person name="Henderson W.M."/>
            <person name="Schmieder P."/>
            <person name="Williams S.M."/>
            <person name="Lauderdale J.D."/>
            <person name="Wilde H.D."/>
            <person name="Gerrin W."/>
            <person name="Kust A."/>
            <person name="Washington J.W."/>
            <person name="Wagner C."/>
            <person name="Geier B."/>
            <person name="Liebeke M."/>
            <person name="Enke H."/>
            <person name="Niedermeyer T.H.J."/>
            <person name="Wilde S.B."/>
        </authorList>
    </citation>
    <scope>NUCLEOTIDE SEQUENCE [LARGE SCALE GENOMIC DNA]</scope>
    <source>
        <strain evidence="5">Thurmond2011</strain>
    </source>
</reference>
<evidence type="ECO:0000256" key="1">
    <source>
        <dbReference type="ARBA" id="ARBA00010609"/>
    </source>
</evidence>
<dbReference type="Gene3D" id="2.60.40.420">
    <property type="entry name" value="Cupredoxins - blue copper proteins"/>
    <property type="match status" value="3"/>
</dbReference>
<gene>
    <name evidence="4" type="ORF">G7B40_016500</name>
</gene>
<feature type="domain" description="Plastocyanin-like" evidence="2">
    <location>
        <begin position="524"/>
        <end position="651"/>
    </location>
</feature>
<dbReference type="InterPro" id="IPR011707">
    <property type="entry name" value="Cu-oxidase-like_N"/>
</dbReference>
<proteinExistence type="inferred from homology"/>
<comment type="caution">
    <text evidence="4">The sequence shown here is derived from an EMBL/GenBank/DDBJ whole genome shotgun (WGS) entry which is preliminary data.</text>
</comment>
<keyword evidence="5" id="KW-1185">Reference proteome</keyword>
<protein>
    <submittedName>
        <fullName evidence="4">Multicopper oxidase domain-containing protein</fullName>
    </submittedName>
</protein>
<dbReference type="InterPro" id="IPR045087">
    <property type="entry name" value="Cu-oxidase_fam"/>
</dbReference>
<evidence type="ECO:0000313" key="5">
    <source>
        <dbReference type="Proteomes" id="UP000667802"/>
    </source>
</evidence>
<sequence>MESHKDIADNALDSSISTQAELSVDINNENFFEGEIGTTPRLLPNELIPYQDDLPVPLTYDLRESGSVVYQKVTLQSSCVRFSKQLGSTRAWTYDGTVPGPSFIVNQGQVVHVDWYNGINKDTPLPYRVAVCPDPQQDEPIPQNVPGLDETAEVNCQAADLHAATVTHLHGGRTAADSDGWTENVALHNQSQRTTYENNQRSTALWYHDHAMGVTRFNVYAGLFGFWIIRGQIEYELIKNKILPGEEDELYLVIQDRNFDTDAEGRLTGDLLHKTEQSTAEMFGPYTLVNGTLWPRCSVGDRPVRLRLLNGSNARAYCLRLVEVKENGDYGEDLTQKVPIYQIGTDGGLLDFPVKLPDLGLVLAPAERADVVIDFTGFSDKKLAFVNTAFAPFDGTTVTSAGNGTSNPIAPDPSNRLPFLHVLRFDVRPHEHVEPSVLNEKTRLDHNFVRYVHSAGDAQGRKELVLGKHNHRWIALTENPTGNLLFRELQEVTTDEKVAKATDSPLIAIQTSTTEITWYRTVAMHFHDTINILIPYDSWEIWNIINLTGDTHPIHLHLVEFQALHRQPYNIDGYVNEGGFTLPGKPIALNGAPVSPDSNEQGFKDTIRVNPNESLSIAAHFKGYCGRYMYHCHVLEHEDHDMMRPFVVVPAKVLALMDEGMGGMAM</sequence>
<organism evidence="4 5">
    <name type="scientific">Aetokthonos hydrillicola Thurmond2011</name>
    <dbReference type="NCBI Taxonomy" id="2712845"/>
    <lineage>
        <taxon>Bacteria</taxon>
        <taxon>Bacillati</taxon>
        <taxon>Cyanobacteriota</taxon>
        <taxon>Cyanophyceae</taxon>
        <taxon>Nostocales</taxon>
        <taxon>Hapalosiphonaceae</taxon>
        <taxon>Aetokthonos</taxon>
    </lineage>
</organism>
<dbReference type="EMBL" id="JAALHA020000007">
    <property type="protein sequence ID" value="MDR9896149.1"/>
    <property type="molecule type" value="Genomic_DNA"/>
</dbReference>
<dbReference type="InterPro" id="IPR008972">
    <property type="entry name" value="Cupredoxin"/>
</dbReference>
<name>A0AAP5MAX0_9CYAN</name>
<dbReference type="GO" id="GO:0016491">
    <property type="term" value="F:oxidoreductase activity"/>
    <property type="evidence" value="ECO:0007669"/>
    <property type="project" value="InterPro"/>
</dbReference>
<accession>A0AAP5MAX0</accession>